<proteinExistence type="predicted"/>
<reference evidence="2 3" key="1">
    <citation type="journal article" date="2024" name="G3 (Bethesda)">
        <title>Genome assembly of Hibiscus sabdariffa L. provides insights into metabolisms of medicinal natural products.</title>
        <authorList>
            <person name="Kim T."/>
        </authorList>
    </citation>
    <scope>NUCLEOTIDE SEQUENCE [LARGE SCALE GENOMIC DNA]</scope>
    <source>
        <strain evidence="2">TK-2024</strain>
        <tissue evidence="2">Old leaves</tissue>
    </source>
</reference>
<feature type="compositionally biased region" description="Polar residues" evidence="1">
    <location>
        <begin position="15"/>
        <end position="32"/>
    </location>
</feature>
<organism evidence="2 3">
    <name type="scientific">Hibiscus sabdariffa</name>
    <name type="common">roselle</name>
    <dbReference type="NCBI Taxonomy" id="183260"/>
    <lineage>
        <taxon>Eukaryota</taxon>
        <taxon>Viridiplantae</taxon>
        <taxon>Streptophyta</taxon>
        <taxon>Embryophyta</taxon>
        <taxon>Tracheophyta</taxon>
        <taxon>Spermatophyta</taxon>
        <taxon>Magnoliopsida</taxon>
        <taxon>eudicotyledons</taxon>
        <taxon>Gunneridae</taxon>
        <taxon>Pentapetalae</taxon>
        <taxon>rosids</taxon>
        <taxon>malvids</taxon>
        <taxon>Malvales</taxon>
        <taxon>Malvaceae</taxon>
        <taxon>Malvoideae</taxon>
        <taxon>Hibiscus</taxon>
    </lineage>
</organism>
<dbReference type="EMBL" id="JBBPBM010000043">
    <property type="protein sequence ID" value="KAK8523557.1"/>
    <property type="molecule type" value="Genomic_DNA"/>
</dbReference>
<evidence type="ECO:0000313" key="3">
    <source>
        <dbReference type="Proteomes" id="UP001472677"/>
    </source>
</evidence>
<sequence length="110" mass="12012">MEIQHAPPKRVLVETSFSKSSSMDTGTPSEKSINSDERMKAEGSGDHSPGSMDAFNEVCFGIHSHDYVGGSGCEVNRSIGEAELMGDPPKKLVDNFKTSQPDKIFFFARQ</sequence>
<feature type="compositionally biased region" description="Basic and acidic residues" evidence="1">
    <location>
        <begin position="33"/>
        <end position="45"/>
    </location>
</feature>
<name>A0ABR2CXD8_9ROSI</name>
<comment type="caution">
    <text evidence="2">The sequence shown here is derived from an EMBL/GenBank/DDBJ whole genome shotgun (WGS) entry which is preliminary data.</text>
</comment>
<accession>A0ABR2CXD8</accession>
<evidence type="ECO:0000256" key="1">
    <source>
        <dbReference type="SAM" id="MobiDB-lite"/>
    </source>
</evidence>
<keyword evidence="3" id="KW-1185">Reference proteome</keyword>
<protein>
    <submittedName>
        <fullName evidence="2">Uncharacterized protein</fullName>
    </submittedName>
</protein>
<feature type="region of interest" description="Disordered" evidence="1">
    <location>
        <begin position="1"/>
        <end position="50"/>
    </location>
</feature>
<gene>
    <name evidence="2" type="ORF">V6N12_048075</name>
</gene>
<evidence type="ECO:0000313" key="2">
    <source>
        <dbReference type="EMBL" id="KAK8523557.1"/>
    </source>
</evidence>
<dbReference type="Proteomes" id="UP001472677">
    <property type="component" value="Unassembled WGS sequence"/>
</dbReference>